<organism evidence="1">
    <name type="scientific">Rhizophora mucronata</name>
    <name type="common">Asiatic mangrove</name>
    <dbReference type="NCBI Taxonomy" id="61149"/>
    <lineage>
        <taxon>Eukaryota</taxon>
        <taxon>Viridiplantae</taxon>
        <taxon>Streptophyta</taxon>
        <taxon>Embryophyta</taxon>
        <taxon>Tracheophyta</taxon>
        <taxon>Spermatophyta</taxon>
        <taxon>Magnoliopsida</taxon>
        <taxon>eudicotyledons</taxon>
        <taxon>Gunneridae</taxon>
        <taxon>Pentapetalae</taxon>
        <taxon>rosids</taxon>
        <taxon>fabids</taxon>
        <taxon>Malpighiales</taxon>
        <taxon>Rhizophoraceae</taxon>
        <taxon>Rhizophora</taxon>
    </lineage>
</organism>
<dbReference type="EMBL" id="GGEC01062997">
    <property type="protein sequence ID" value="MBX43481.1"/>
    <property type="molecule type" value="Transcribed_RNA"/>
</dbReference>
<evidence type="ECO:0000313" key="1">
    <source>
        <dbReference type="EMBL" id="MBX43481.1"/>
    </source>
</evidence>
<proteinExistence type="predicted"/>
<accession>A0A2P2NLW3</accession>
<dbReference type="AlphaFoldDB" id="A0A2P2NLW3"/>
<name>A0A2P2NLW3_RHIMU</name>
<sequence length="28" mass="3443">MIFLLQIQEWHKLMKMAVYCVLAFLLLF</sequence>
<protein>
    <submittedName>
        <fullName evidence="1">Uncharacterized protein</fullName>
    </submittedName>
</protein>
<reference evidence="1" key="1">
    <citation type="submission" date="2018-02" db="EMBL/GenBank/DDBJ databases">
        <title>Rhizophora mucronata_Transcriptome.</title>
        <authorList>
            <person name="Meera S.P."/>
            <person name="Sreeshan A."/>
            <person name="Augustine A."/>
        </authorList>
    </citation>
    <scope>NUCLEOTIDE SEQUENCE</scope>
    <source>
        <tissue evidence="1">Leaf</tissue>
    </source>
</reference>